<dbReference type="KEGG" id="maqu:Maq22A_c04695"/>
<proteinExistence type="predicted"/>
<reference evidence="2" key="2">
    <citation type="submission" date="2015-01" db="EMBL/GenBank/DDBJ databases">
        <title>Complete genome sequence of Methylobacterium aquaticum strain 22A.</title>
        <authorList>
            <person name="Tani A."/>
            <person name="Ogura Y."/>
            <person name="Hayashi T."/>
        </authorList>
    </citation>
    <scope>NUCLEOTIDE SEQUENCE [LARGE SCALE GENOMIC DNA]</scope>
    <source>
        <strain evidence="2">MA-22A</strain>
    </source>
</reference>
<evidence type="ECO:0000313" key="1">
    <source>
        <dbReference type="EMBL" id="BAQ44349.1"/>
    </source>
</evidence>
<dbReference type="AlphaFoldDB" id="A0A0C6FH02"/>
<dbReference type="EMBL" id="AP014704">
    <property type="protein sequence ID" value="BAQ44349.1"/>
    <property type="molecule type" value="Genomic_DNA"/>
</dbReference>
<dbReference type="STRING" id="270351.Maq22A_c04695"/>
<protein>
    <submittedName>
        <fullName evidence="1">Uncharacterized protein</fullName>
    </submittedName>
</protein>
<reference evidence="1 2" key="1">
    <citation type="journal article" date="2015" name="Genome Announc.">
        <title>Complete Genome Sequence of Methylobacterium aquaticum Strain 22A, Isolated from Racomitrium japonicum Moss.</title>
        <authorList>
            <person name="Tani A."/>
            <person name="Ogura Y."/>
            <person name="Hayashi T."/>
            <person name="Kimbara K."/>
        </authorList>
    </citation>
    <scope>NUCLEOTIDE SEQUENCE [LARGE SCALE GENOMIC DNA]</scope>
    <source>
        <strain evidence="1 2">MA-22A</strain>
    </source>
</reference>
<accession>A0A0C6FH02</accession>
<sequence length="145" mass="15888">MLTLRTLKKKSKQAQPILLKHYGLDPADVFLAERGVNHHEFVIRCTHGAGDLRPYCGCNSHPLKGTPMTGGMSGGEEPEWSESTLLGRLMDSVRWCGRPETMSDAEWAQALKISGATPVDYDALVAEMKAADFPDIDQVGDECRG</sequence>
<dbReference type="RefSeq" id="WP_060845877.1">
    <property type="nucleotide sequence ID" value="NZ_AP014704.1"/>
</dbReference>
<dbReference type="PATRIC" id="fig|270351.10.peg.908"/>
<name>A0A0C6FH02_9HYPH</name>
<dbReference type="Proteomes" id="UP000061432">
    <property type="component" value="Chromosome"/>
</dbReference>
<evidence type="ECO:0000313" key="2">
    <source>
        <dbReference type="Proteomes" id="UP000061432"/>
    </source>
</evidence>
<gene>
    <name evidence="1" type="ORF">Maq22A_c04695</name>
</gene>
<dbReference type="OrthoDB" id="7860010at2"/>
<organism evidence="1 2">
    <name type="scientific">Methylobacterium aquaticum</name>
    <dbReference type="NCBI Taxonomy" id="270351"/>
    <lineage>
        <taxon>Bacteria</taxon>
        <taxon>Pseudomonadati</taxon>
        <taxon>Pseudomonadota</taxon>
        <taxon>Alphaproteobacteria</taxon>
        <taxon>Hyphomicrobiales</taxon>
        <taxon>Methylobacteriaceae</taxon>
        <taxon>Methylobacterium</taxon>
    </lineage>
</organism>